<evidence type="ECO:0000256" key="1">
    <source>
        <dbReference type="SAM" id="SignalP"/>
    </source>
</evidence>
<dbReference type="EMBL" id="MU251398">
    <property type="protein sequence ID" value="KAG9236859.1"/>
    <property type="molecule type" value="Genomic_DNA"/>
</dbReference>
<protein>
    <submittedName>
        <fullName evidence="2">Uncharacterized protein</fullName>
    </submittedName>
</protein>
<evidence type="ECO:0000313" key="2">
    <source>
        <dbReference type="EMBL" id="KAG9236859.1"/>
    </source>
</evidence>
<gene>
    <name evidence="2" type="ORF">BJ875DRAFT_455389</name>
</gene>
<comment type="caution">
    <text evidence="2">The sequence shown here is derived from an EMBL/GenBank/DDBJ whole genome shotgun (WGS) entry which is preliminary data.</text>
</comment>
<dbReference type="AlphaFoldDB" id="A0A9P7YND7"/>
<accession>A0A9P7YND7</accession>
<organism evidence="2 3">
    <name type="scientific">Amylocarpus encephaloides</name>
    <dbReference type="NCBI Taxonomy" id="45428"/>
    <lineage>
        <taxon>Eukaryota</taxon>
        <taxon>Fungi</taxon>
        <taxon>Dikarya</taxon>
        <taxon>Ascomycota</taxon>
        <taxon>Pezizomycotina</taxon>
        <taxon>Leotiomycetes</taxon>
        <taxon>Helotiales</taxon>
        <taxon>Helotiales incertae sedis</taxon>
        <taxon>Amylocarpus</taxon>
    </lineage>
</organism>
<feature type="chain" id="PRO_5040435009" evidence="1">
    <location>
        <begin position="23"/>
        <end position="88"/>
    </location>
</feature>
<keyword evidence="3" id="KW-1185">Reference proteome</keyword>
<proteinExistence type="predicted"/>
<keyword evidence="1" id="KW-0732">Signal</keyword>
<sequence length="88" mass="9242">MVAIMKIASTVVSLAMAFGGTANPIVHPGAVAGVEGQSKFTNTASAFVKALKLTSKQRFSEAINMLLDLTATMLVMCAMRRKLPNPSS</sequence>
<dbReference type="Proteomes" id="UP000824998">
    <property type="component" value="Unassembled WGS sequence"/>
</dbReference>
<feature type="signal peptide" evidence="1">
    <location>
        <begin position="1"/>
        <end position="22"/>
    </location>
</feature>
<name>A0A9P7YND7_9HELO</name>
<evidence type="ECO:0000313" key="3">
    <source>
        <dbReference type="Proteomes" id="UP000824998"/>
    </source>
</evidence>
<reference evidence="2" key="1">
    <citation type="journal article" date="2021" name="IMA Fungus">
        <title>Genomic characterization of three marine fungi, including Emericellopsis atlantica sp. nov. with signatures of a generalist lifestyle and marine biomass degradation.</title>
        <authorList>
            <person name="Hagestad O.C."/>
            <person name="Hou L."/>
            <person name="Andersen J.H."/>
            <person name="Hansen E.H."/>
            <person name="Altermark B."/>
            <person name="Li C."/>
            <person name="Kuhnert E."/>
            <person name="Cox R.J."/>
            <person name="Crous P.W."/>
            <person name="Spatafora J.W."/>
            <person name="Lail K."/>
            <person name="Amirebrahimi M."/>
            <person name="Lipzen A."/>
            <person name="Pangilinan J."/>
            <person name="Andreopoulos W."/>
            <person name="Hayes R.D."/>
            <person name="Ng V."/>
            <person name="Grigoriev I.V."/>
            <person name="Jackson S.A."/>
            <person name="Sutton T.D.S."/>
            <person name="Dobson A.D.W."/>
            <person name="Rama T."/>
        </authorList>
    </citation>
    <scope>NUCLEOTIDE SEQUENCE</scope>
    <source>
        <strain evidence="2">TRa018bII</strain>
    </source>
</reference>